<accession>A0A2B7YD63</accession>
<dbReference type="PANTHER" id="PTHR24189">
    <property type="entry name" value="MYOTROPHIN"/>
    <property type="match status" value="1"/>
</dbReference>
<dbReference type="SUPFAM" id="SSF48403">
    <property type="entry name" value="Ankyrin repeat"/>
    <property type="match status" value="1"/>
</dbReference>
<organism evidence="4 5">
    <name type="scientific">Helicocarpus griseus UAMH5409</name>
    <dbReference type="NCBI Taxonomy" id="1447875"/>
    <lineage>
        <taxon>Eukaryota</taxon>
        <taxon>Fungi</taxon>
        <taxon>Dikarya</taxon>
        <taxon>Ascomycota</taxon>
        <taxon>Pezizomycotina</taxon>
        <taxon>Eurotiomycetes</taxon>
        <taxon>Eurotiomycetidae</taxon>
        <taxon>Onygenales</taxon>
        <taxon>Ajellomycetaceae</taxon>
        <taxon>Helicocarpus</taxon>
    </lineage>
</organism>
<proteinExistence type="predicted"/>
<dbReference type="Pfam" id="PF12796">
    <property type="entry name" value="Ank_2"/>
    <property type="match status" value="2"/>
</dbReference>
<keyword evidence="5" id="KW-1185">Reference proteome</keyword>
<evidence type="ECO:0000313" key="4">
    <source>
        <dbReference type="EMBL" id="PGH18848.1"/>
    </source>
</evidence>
<comment type="caution">
    <text evidence="4">The sequence shown here is derived from an EMBL/GenBank/DDBJ whole genome shotgun (WGS) entry which is preliminary data.</text>
</comment>
<reference evidence="4 5" key="1">
    <citation type="submission" date="2017-10" db="EMBL/GenBank/DDBJ databases">
        <title>Comparative genomics in systemic dimorphic fungi from Ajellomycetaceae.</title>
        <authorList>
            <person name="Munoz J.F."/>
            <person name="Mcewen J.G."/>
            <person name="Clay O.K."/>
            <person name="Cuomo C.A."/>
        </authorList>
    </citation>
    <scope>NUCLEOTIDE SEQUENCE [LARGE SCALE GENOMIC DNA]</scope>
    <source>
        <strain evidence="4 5">UAMH5409</strain>
    </source>
</reference>
<keyword evidence="2 3" id="KW-0040">ANK repeat</keyword>
<dbReference type="PROSITE" id="PS50088">
    <property type="entry name" value="ANK_REPEAT"/>
    <property type="match status" value="1"/>
</dbReference>
<name>A0A2B7YD63_9EURO</name>
<dbReference type="SMART" id="SM00248">
    <property type="entry name" value="ANK"/>
    <property type="match status" value="6"/>
</dbReference>
<dbReference type="PANTHER" id="PTHR24189:SF50">
    <property type="entry name" value="ANKYRIN REPEAT AND SOCS BOX PROTEIN 2"/>
    <property type="match status" value="1"/>
</dbReference>
<dbReference type="AlphaFoldDB" id="A0A2B7YD63"/>
<dbReference type="InterPro" id="IPR002110">
    <property type="entry name" value="Ankyrin_rpt"/>
</dbReference>
<dbReference type="InterPro" id="IPR050745">
    <property type="entry name" value="Multifunctional_regulatory"/>
</dbReference>
<dbReference type="STRING" id="1447875.A0A2B7YD63"/>
<evidence type="ECO:0000256" key="1">
    <source>
        <dbReference type="ARBA" id="ARBA00022737"/>
    </source>
</evidence>
<gene>
    <name evidence="4" type="ORF">AJ79_00261</name>
</gene>
<evidence type="ECO:0000256" key="3">
    <source>
        <dbReference type="PROSITE-ProRule" id="PRU00023"/>
    </source>
</evidence>
<dbReference type="OrthoDB" id="341259at2759"/>
<feature type="repeat" description="ANK" evidence="3">
    <location>
        <begin position="191"/>
        <end position="223"/>
    </location>
</feature>
<protein>
    <submittedName>
        <fullName evidence="4">Uncharacterized protein</fullName>
    </submittedName>
</protein>
<dbReference type="PROSITE" id="PS50297">
    <property type="entry name" value="ANK_REP_REGION"/>
    <property type="match status" value="1"/>
</dbReference>
<evidence type="ECO:0000313" key="5">
    <source>
        <dbReference type="Proteomes" id="UP000223968"/>
    </source>
</evidence>
<dbReference type="InterPro" id="IPR036770">
    <property type="entry name" value="Ankyrin_rpt-contain_sf"/>
</dbReference>
<evidence type="ECO:0000256" key="2">
    <source>
        <dbReference type="ARBA" id="ARBA00023043"/>
    </source>
</evidence>
<dbReference type="Gene3D" id="1.25.40.20">
    <property type="entry name" value="Ankyrin repeat-containing domain"/>
    <property type="match status" value="2"/>
</dbReference>
<dbReference type="EMBL" id="PDNB01000002">
    <property type="protein sequence ID" value="PGH18848.1"/>
    <property type="molecule type" value="Genomic_DNA"/>
</dbReference>
<dbReference type="Proteomes" id="UP000223968">
    <property type="component" value="Unassembled WGS sequence"/>
</dbReference>
<sequence length="261" mass="28839">MATFETSFVDACHVGDAELVKDLFDQRVGSRQQQKFPREISKGLYEAILKGHKDIVHFLLSNGVKFDGTCFIHGLSKGTVEIVEELMEHGLSVNSLDFKEPPIRVAVANENVLKWLLEHGADPNISNKRGDTALKTAVGNNLLTSVEILLLHGAKMPPDILHQGLRSMKLTVPMLRLLVENGADLNYVHEEYGSPLHHATYWGEKKIVQALLDAGANVNIVEDAALENALTPAELAKKENNKEVYDMLVRALNDVKASKNT</sequence>
<keyword evidence="1" id="KW-0677">Repeat</keyword>